<comment type="caution">
    <text evidence="1">The sequence shown here is derived from an EMBL/GenBank/DDBJ whole genome shotgun (WGS) entry which is preliminary data.</text>
</comment>
<dbReference type="EMBL" id="JAHRIP010048924">
    <property type="protein sequence ID" value="MEQ2300096.1"/>
    <property type="molecule type" value="Genomic_DNA"/>
</dbReference>
<accession>A0ABV0Z2A8</accession>
<reference evidence="1 2" key="1">
    <citation type="submission" date="2021-06" db="EMBL/GenBank/DDBJ databases">
        <authorList>
            <person name="Palmer J.M."/>
        </authorList>
    </citation>
    <scope>NUCLEOTIDE SEQUENCE [LARGE SCALE GENOMIC DNA]</scope>
    <source>
        <strain evidence="1 2">AS_MEX2019</strain>
        <tissue evidence="1">Muscle</tissue>
    </source>
</reference>
<dbReference type="Proteomes" id="UP001469553">
    <property type="component" value="Unassembled WGS sequence"/>
</dbReference>
<name>A0ABV0Z2A8_9TELE</name>
<evidence type="ECO:0000313" key="2">
    <source>
        <dbReference type="Proteomes" id="UP001469553"/>
    </source>
</evidence>
<gene>
    <name evidence="1" type="ORF">AMECASPLE_021798</name>
</gene>
<proteinExistence type="predicted"/>
<organism evidence="1 2">
    <name type="scientific">Ameca splendens</name>
    <dbReference type="NCBI Taxonomy" id="208324"/>
    <lineage>
        <taxon>Eukaryota</taxon>
        <taxon>Metazoa</taxon>
        <taxon>Chordata</taxon>
        <taxon>Craniata</taxon>
        <taxon>Vertebrata</taxon>
        <taxon>Euteleostomi</taxon>
        <taxon>Actinopterygii</taxon>
        <taxon>Neopterygii</taxon>
        <taxon>Teleostei</taxon>
        <taxon>Neoteleostei</taxon>
        <taxon>Acanthomorphata</taxon>
        <taxon>Ovalentaria</taxon>
        <taxon>Atherinomorphae</taxon>
        <taxon>Cyprinodontiformes</taxon>
        <taxon>Goodeidae</taxon>
        <taxon>Ameca</taxon>
    </lineage>
</organism>
<keyword evidence="2" id="KW-1185">Reference proteome</keyword>
<evidence type="ECO:0000313" key="1">
    <source>
        <dbReference type="EMBL" id="MEQ2300096.1"/>
    </source>
</evidence>
<sequence length="106" mass="12055">MQNLRGCPSATRKITHSREEKLSFFKPTSSQEQNRLQLSEVTISTIWRLSSSLSGLILLTVSVPDSSLNETSLSFYAHIWNRVEIKGKMQPETSLLKTFAFGKNFF</sequence>
<protein>
    <submittedName>
        <fullName evidence="1">Uncharacterized protein</fullName>
    </submittedName>
</protein>